<feature type="domain" description="Disease resistance protein At4g27190-like leucine-rich repeats" evidence="3">
    <location>
        <begin position="1"/>
        <end position="87"/>
    </location>
</feature>
<evidence type="ECO:0000313" key="4">
    <source>
        <dbReference type="EMBL" id="OMO62424.1"/>
    </source>
</evidence>
<evidence type="ECO:0000256" key="1">
    <source>
        <dbReference type="ARBA" id="ARBA00022821"/>
    </source>
</evidence>
<dbReference type="PANTHER" id="PTHR33463:SF209">
    <property type="entry name" value="DISEASE RESISTANCE PROTEIN RPS2-LIKE"/>
    <property type="match status" value="1"/>
</dbReference>
<name>A0A1R3GWD9_COCAP</name>
<feature type="domain" description="Disease resistance protein At4g27190-like leucine-rich repeats" evidence="3">
    <location>
        <begin position="124"/>
        <end position="272"/>
    </location>
</feature>
<keyword evidence="5" id="KW-1185">Reference proteome</keyword>
<dbReference type="Gene3D" id="3.80.10.10">
    <property type="entry name" value="Ribonuclease Inhibitor"/>
    <property type="match status" value="5"/>
</dbReference>
<reference evidence="4 5" key="1">
    <citation type="submission" date="2013-09" db="EMBL/GenBank/DDBJ databases">
        <title>Corchorus capsularis genome sequencing.</title>
        <authorList>
            <person name="Alam M."/>
            <person name="Haque M.S."/>
            <person name="Islam M.S."/>
            <person name="Emdad E.M."/>
            <person name="Islam M.M."/>
            <person name="Ahmed B."/>
            <person name="Halim A."/>
            <person name="Hossen Q.M.M."/>
            <person name="Hossain M.Z."/>
            <person name="Ahmed R."/>
            <person name="Khan M.M."/>
            <person name="Islam R."/>
            <person name="Rashid M.M."/>
            <person name="Khan S.A."/>
            <person name="Rahman M.S."/>
            <person name="Alam M."/>
        </authorList>
    </citation>
    <scope>NUCLEOTIDE SEQUENCE [LARGE SCALE GENOMIC DNA]</scope>
    <source>
        <strain evidence="5">cv. CVL-1</strain>
        <tissue evidence="4">Whole seedling</tissue>
    </source>
</reference>
<comment type="caution">
    <text evidence="4">The sequence shown here is derived from an EMBL/GenBank/DDBJ whole genome shotgun (WGS) entry which is preliminary data.</text>
</comment>
<accession>A0A1R3GWD9</accession>
<feature type="domain" description="Disease resistance protein At4g27190-like leucine-rich repeats" evidence="3">
    <location>
        <begin position="495"/>
        <end position="565"/>
    </location>
</feature>
<dbReference type="Proteomes" id="UP000188268">
    <property type="component" value="Unassembled WGS sequence"/>
</dbReference>
<dbReference type="OrthoDB" id="997457at2759"/>
<feature type="domain" description="Disease resistance protein At4g27190-like leucine-rich repeats" evidence="3">
    <location>
        <begin position="684"/>
        <end position="804"/>
    </location>
</feature>
<dbReference type="OMA" id="NIEDDIM"/>
<dbReference type="AlphaFoldDB" id="A0A1R3GWD9"/>
<dbReference type="SUPFAM" id="SSF52047">
    <property type="entry name" value="RNI-like"/>
    <property type="match status" value="2"/>
</dbReference>
<dbReference type="PANTHER" id="PTHR33463">
    <property type="entry name" value="NB-ARC DOMAIN-CONTAINING PROTEIN-RELATED"/>
    <property type="match status" value="1"/>
</dbReference>
<dbReference type="Pfam" id="PF23247">
    <property type="entry name" value="LRR_RPS2"/>
    <property type="match status" value="5"/>
</dbReference>
<feature type="domain" description="Disease resistance protein At4g27190-like leucine-rich repeats" evidence="3">
    <location>
        <begin position="353"/>
        <end position="452"/>
    </location>
</feature>
<dbReference type="EMBL" id="AWWV01013247">
    <property type="protein sequence ID" value="OMO62424.1"/>
    <property type="molecule type" value="Genomic_DNA"/>
</dbReference>
<evidence type="ECO:0000256" key="2">
    <source>
        <dbReference type="SAM" id="MobiDB-lite"/>
    </source>
</evidence>
<proteinExistence type="predicted"/>
<protein>
    <submittedName>
        <fullName evidence="4">Resistance protein RGC2</fullName>
    </submittedName>
</protein>
<keyword evidence="1" id="KW-0611">Plant defense</keyword>
<dbReference type="InterPro" id="IPR050905">
    <property type="entry name" value="Plant_NBS-LRR"/>
</dbReference>
<sequence>MARRLEHLQQLEIFWCGSLREIIISTDQGNIEDDIMTQIFPKLESLKLCHLQNLKRFCRGNQLKFSCLKTLQIWDCPSFKTFVSDSIMGIETHDDHIGEGNKSLEIDDHLSPLFNEKAAFPMLKDVKIDELRELKRIWDDQQAVDSFCNLETLSVSRCSSLLSIFPFNMSGKLQKLRNLEISACHSVREIIEGEGINGRESNNVVTTASSNLVETIPQFEFPQLTSLGLFNLPKLKSLYRKMHTTKLPSLEEILVSLCNNVEILFAANISGDDDKLKDRNNGQGEERRVDIQPLFWTTKDNTFHRLKELILRKNYLLREIWYGQHTSALFNNLTTLEVTESHQLESLLPYAVSLENLTILTVSNCNGRLKRLIITLPTAKSMSRLEGMSITDCNMIQEIIACESETQEVITFADLKFLQLGNLPSLLTFCSGSVALKFLSLEEVIVRQCPYMMSFSQQKSSAPLLKRVRSTCYSSKVADQGRWDDNLDNTIQQMFIKEVGSSKHLKLSESSNSELIEIWTQNPQGTFDFKSLVVLEICDCNTLTCLFTISMALDLPHLNKIKVKDAKLMEHIIVDERLDEEVLTEYKTISIFLHLESITLESCLDLTSFYKGSRMLEFPSLKEITVNDCPQMFAFAYTVSREQIVIEKTSRVADVFVAPFFNDKVVLRSLEELQLCPFIKKTILPSNKLQKLSHEQLPKMSYNFLNLKILVLEGFNFLNYVFPYSVAENFVHLEVLIIRDCENVKEVIAMDKFEVEGRIMKVFPRLDRMSLRHLPKLVRFCYGDSIEFPMLGILWMDDCPEFTTFVTNFMIGDEFQVDPNIGRNNSKVDDQCLFNDKTDPIDLSPRSENLKTRNTQNPSDPRPKPEPA</sequence>
<feature type="region of interest" description="Disordered" evidence="2">
    <location>
        <begin position="836"/>
        <end position="868"/>
    </location>
</feature>
<dbReference type="Gramene" id="OMO62424">
    <property type="protein sequence ID" value="OMO62424"/>
    <property type="gene ID" value="CCACVL1_22843"/>
</dbReference>
<evidence type="ECO:0000259" key="3">
    <source>
        <dbReference type="Pfam" id="PF23247"/>
    </source>
</evidence>
<evidence type="ECO:0000313" key="5">
    <source>
        <dbReference type="Proteomes" id="UP000188268"/>
    </source>
</evidence>
<gene>
    <name evidence="4" type="ORF">CCACVL1_22843</name>
</gene>
<organism evidence="4 5">
    <name type="scientific">Corchorus capsularis</name>
    <name type="common">Jute</name>
    <dbReference type="NCBI Taxonomy" id="210143"/>
    <lineage>
        <taxon>Eukaryota</taxon>
        <taxon>Viridiplantae</taxon>
        <taxon>Streptophyta</taxon>
        <taxon>Embryophyta</taxon>
        <taxon>Tracheophyta</taxon>
        <taxon>Spermatophyta</taxon>
        <taxon>Magnoliopsida</taxon>
        <taxon>eudicotyledons</taxon>
        <taxon>Gunneridae</taxon>
        <taxon>Pentapetalae</taxon>
        <taxon>rosids</taxon>
        <taxon>malvids</taxon>
        <taxon>Malvales</taxon>
        <taxon>Malvaceae</taxon>
        <taxon>Grewioideae</taxon>
        <taxon>Apeibeae</taxon>
        <taxon>Corchorus</taxon>
    </lineage>
</organism>
<dbReference type="InterPro" id="IPR057135">
    <property type="entry name" value="At4g27190-like_LRR"/>
</dbReference>
<dbReference type="InterPro" id="IPR032675">
    <property type="entry name" value="LRR_dom_sf"/>
</dbReference>